<feature type="region of interest" description="Disordered" evidence="1">
    <location>
        <begin position="45"/>
        <end position="100"/>
    </location>
</feature>
<feature type="compositionally biased region" description="Polar residues" evidence="1">
    <location>
        <begin position="48"/>
        <end position="58"/>
    </location>
</feature>
<organism evidence="2">
    <name type="scientific">viral metagenome</name>
    <dbReference type="NCBI Taxonomy" id="1070528"/>
    <lineage>
        <taxon>unclassified sequences</taxon>
        <taxon>metagenomes</taxon>
        <taxon>organismal metagenomes</taxon>
    </lineage>
</organism>
<proteinExistence type="predicted"/>
<evidence type="ECO:0000256" key="1">
    <source>
        <dbReference type="SAM" id="MobiDB-lite"/>
    </source>
</evidence>
<reference evidence="2" key="1">
    <citation type="submission" date="2017-04" db="EMBL/GenBank/DDBJ databases">
        <title>Unveiling RNA virosphere associated with marine microorganisms.</title>
        <authorList>
            <person name="Urayama S."/>
            <person name="Takaki Y."/>
            <person name="Nishi S."/>
            <person name="Yoshida Y."/>
            <person name="Deguchi S."/>
            <person name="Takai K."/>
            <person name="Nunoura T."/>
        </authorList>
    </citation>
    <scope>NUCLEOTIDE SEQUENCE</scope>
</reference>
<protein>
    <recommendedName>
        <fullName evidence="3">Capsid protein</fullName>
    </recommendedName>
</protein>
<feature type="compositionally biased region" description="Low complexity" evidence="1">
    <location>
        <begin position="84"/>
        <end position="99"/>
    </location>
</feature>
<dbReference type="AlphaFoldDB" id="A0A2V0RIE0"/>
<evidence type="ECO:0008006" key="3">
    <source>
        <dbReference type="Google" id="ProtNLM"/>
    </source>
</evidence>
<sequence>MANKNIPGFVGPILPGKGKAKLAISPQTPTLNALQPGTSTRVADITLKASNRSQTGNKSAGKVTKKGKQTRNMDVPPKYTAPEFSDSSSSSSSSDSFQQDSKRTIFYDENRDLPISFDLDLLDTTTPVALAPVEMDYSSSSGNNDSRFIINIAQYARNFNGQACSTAGYPVYDHYVILYNQMVKKVYAVVRSKIVDAFTFANFYNYIQLMTAALELFYTTDAILSYTSTKEEKNTGVMQLQRKLTEIDLFTSQNELRRLLKGYWFPEKFSKLIRWTYQIYKTSDLDQACNYMFIPNEVYFYTSSSMDVATAIKAQTDHIIGELTTGTSASNYVKIVSVLGQVYPEGLIEGLPFSTNRATYDPQHYEVFTNQPVLYKDDTTDKVYPFSTSDSNIVYQRSCDKGVRSGLPFCLQYINALETRDGVGSIDFLSCYMPTAYQSDNVNLITNKYALTEGGYFRPRFGQYVLNESADAHVVHMAYTSSTTTNTIYLKKSGPAPGFQRVYFDNAMAPLINLRDMMDALFEFTI</sequence>
<evidence type="ECO:0000313" key="2">
    <source>
        <dbReference type="EMBL" id="GBH22448.1"/>
    </source>
</evidence>
<name>A0A2V0RIE0_9ZZZZ</name>
<comment type="caution">
    <text evidence="2">The sequence shown here is derived from an EMBL/GenBank/DDBJ whole genome shotgun (WGS) entry which is preliminary data.</text>
</comment>
<accession>A0A2V0RIE0</accession>
<dbReference type="EMBL" id="BDQB01000308">
    <property type="protein sequence ID" value="GBH22448.1"/>
    <property type="molecule type" value="Genomic_RNA"/>
</dbReference>